<keyword evidence="3" id="KW-0238">DNA-binding</keyword>
<dbReference type="GO" id="GO:0043565">
    <property type="term" value="F:sequence-specific DNA binding"/>
    <property type="evidence" value="ECO:0007669"/>
    <property type="project" value="TreeGrafter"/>
</dbReference>
<dbReference type="SUPFAM" id="SSF53850">
    <property type="entry name" value="Periplasmic binding protein-like II"/>
    <property type="match status" value="1"/>
</dbReference>
<dbReference type="EMBL" id="DOEK01000028">
    <property type="protein sequence ID" value="HBP29905.1"/>
    <property type="molecule type" value="Genomic_DNA"/>
</dbReference>
<feature type="domain" description="HTH lysR-type" evidence="5">
    <location>
        <begin position="3"/>
        <end position="60"/>
    </location>
</feature>
<dbReference type="PANTHER" id="PTHR30427:SF1">
    <property type="entry name" value="TRANSCRIPTIONAL ACTIVATOR PROTEIN LYSR"/>
    <property type="match status" value="1"/>
</dbReference>
<evidence type="ECO:0000256" key="3">
    <source>
        <dbReference type="ARBA" id="ARBA00023125"/>
    </source>
</evidence>
<evidence type="ECO:0000259" key="5">
    <source>
        <dbReference type="PROSITE" id="PS50931"/>
    </source>
</evidence>
<organism evidence="6 7">
    <name type="scientific">Advenella kashmirensis</name>
    <dbReference type="NCBI Taxonomy" id="310575"/>
    <lineage>
        <taxon>Bacteria</taxon>
        <taxon>Pseudomonadati</taxon>
        <taxon>Pseudomonadota</taxon>
        <taxon>Betaproteobacteria</taxon>
        <taxon>Burkholderiales</taxon>
        <taxon>Alcaligenaceae</taxon>
    </lineage>
</organism>
<comment type="caution">
    <text evidence="6">The sequence shown here is derived from an EMBL/GenBank/DDBJ whole genome shotgun (WGS) entry which is preliminary data.</text>
</comment>
<gene>
    <name evidence="6" type="ORF">DD666_10875</name>
</gene>
<evidence type="ECO:0000256" key="2">
    <source>
        <dbReference type="ARBA" id="ARBA00023015"/>
    </source>
</evidence>
<comment type="similarity">
    <text evidence="1">Belongs to the LysR transcriptional regulatory family.</text>
</comment>
<dbReference type="Proteomes" id="UP000264036">
    <property type="component" value="Unassembled WGS sequence"/>
</dbReference>
<dbReference type="InterPro" id="IPR036390">
    <property type="entry name" value="WH_DNA-bd_sf"/>
</dbReference>
<dbReference type="SUPFAM" id="SSF46785">
    <property type="entry name" value="Winged helix' DNA-binding domain"/>
    <property type="match status" value="1"/>
</dbReference>
<dbReference type="InterPro" id="IPR005119">
    <property type="entry name" value="LysR_subst-bd"/>
</dbReference>
<dbReference type="AlphaFoldDB" id="A0A356LHC0"/>
<dbReference type="Gene3D" id="1.10.10.10">
    <property type="entry name" value="Winged helix-like DNA-binding domain superfamily/Winged helix DNA-binding domain"/>
    <property type="match status" value="1"/>
</dbReference>
<dbReference type="InterPro" id="IPR036388">
    <property type="entry name" value="WH-like_DNA-bd_sf"/>
</dbReference>
<dbReference type="PANTHER" id="PTHR30427">
    <property type="entry name" value="TRANSCRIPTIONAL ACTIVATOR PROTEIN LYSR"/>
    <property type="match status" value="1"/>
</dbReference>
<evidence type="ECO:0000313" key="6">
    <source>
        <dbReference type="EMBL" id="HBP29905.1"/>
    </source>
</evidence>
<dbReference type="GO" id="GO:0010628">
    <property type="term" value="P:positive regulation of gene expression"/>
    <property type="evidence" value="ECO:0007669"/>
    <property type="project" value="TreeGrafter"/>
</dbReference>
<dbReference type="PROSITE" id="PS50931">
    <property type="entry name" value="HTH_LYSR"/>
    <property type="match status" value="1"/>
</dbReference>
<dbReference type="InterPro" id="IPR037424">
    <property type="entry name" value="NocR_PBP2"/>
</dbReference>
<keyword evidence="4" id="KW-0804">Transcription</keyword>
<dbReference type="Gene3D" id="3.40.190.290">
    <property type="match status" value="1"/>
</dbReference>
<dbReference type="InterPro" id="IPR000847">
    <property type="entry name" value="LysR_HTH_N"/>
</dbReference>
<dbReference type="GO" id="GO:0003700">
    <property type="term" value="F:DNA-binding transcription factor activity"/>
    <property type="evidence" value="ECO:0007669"/>
    <property type="project" value="InterPro"/>
</dbReference>
<evidence type="ECO:0000256" key="4">
    <source>
        <dbReference type="ARBA" id="ARBA00023163"/>
    </source>
</evidence>
<accession>A0A356LHC0</accession>
<proteinExistence type="inferred from homology"/>
<sequence>MKFKLRQMEIFRAVMITGTISGAARMLFISQPAVSKLLSHTETNLRLKLFHRSKGKLIPTPEAHNLFNEVNQVYEAALKVDAFAENLSANPSGKIHICCSPSLGLDIVPSVLQLFSEKYPDTRIHFHTTLIQDIPLELLSRKSDIAISVLPVEHPNLSVETLIRGKMVCAVPQTHPFATRSEISLHDLQDQKLILYSRQIPFGQLLNVSAEKHGVTLSPIIDVPRAELACSLVSKDVGIAIVDQFSVGNQLWRNLVVRPLVEEISIRVSLIESKFDNPSTETRNFKTILKKYLKQTYAST</sequence>
<protein>
    <submittedName>
        <fullName evidence="6">LysR family transcriptional regulator</fullName>
    </submittedName>
</protein>
<dbReference type="Pfam" id="PF03466">
    <property type="entry name" value="LysR_substrate"/>
    <property type="match status" value="1"/>
</dbReference>
<name>A0A356LHC0_9BURK</name>
<keyword evidence="2" id="KW-0805">Transcription regulation</keyword>
<evidence type="ECO:0000313" key="7">
    <source>
        <dbReference type="Proteomes" id="UP000264036"/>
    </source>
</evidence>
<evidence type="ECO:0000256" key="1">
    <source>
        <dbReference type="ARBA" id="ARBA00009437"/>
    </source>
</evidence>
<reference evidence="6 7" key="1">
    <citation type="journal article" date="2018" name="Nat. Biotechnol.">
        <title>A standardized bacterial taxonomy based on genome phylogeny substantially revises the tree of life.</title>
        <authorList>
            <person name="Parks D.H."/>
            <person name="Chuvochina M."/>
            <person name="Waite D.W."/>
            <person name="Rinke C."/>
            <person name="Skarshewski A."/>
            <person name="Chaumeil P.A."/>
            <person name="Hugenholtz P."/>
        </authorList>
    </citation>
    <scope>NUCLEOTIDE SEQUENCE [LARGE SCALE GENOMIC DNA]</scope>
    <source>
        <strain evidence="6">UBA10707</strain>
    </source>
</reference>
<dbReference type="Pfam" id="PF00126">
    <property type="entry name" value="HTH_1"/>
    <property type="match status" value="1"/>
</dbReference>
<dbReference type="CDD" id="cd08415">
    <property type="entry name" value="PBP2_LysR_opines_like"/>
    <property type="match status" value="1"/>
</dbReference>